<dbReference type="OrthoDB" id="10504780at2759"/>
<reference evidence="2" key="1">
    <citation type="submission" date="2021-03" db="EMBL/GenBank/DDBJ databases">
        <authorList>
            <person name="Tagirdzhanova G."/>
        </authorList>
    </citation>
    <scope>NUCLEOTIDE SEQUENCE</scope>
</reference>
<evidence type="ECO:0000313" key="3">
    <source>
        <dbReference type="Proteomes" id="UP000664521"/>
    </source>
</evidence>
<organism evidence="2 3">
    <name type="scientific">Heterodermia speciosa</name>
    <dbReference type="NCBI Taxonomy" id="116794"/>
    <lineage>
        <taxon>Eukaryota</taxon>
        <taxon>Fungi</taxon>
        <taxon>Dikarya</taxon>
        <taxon>Ascomycota</taxon>
        <taxon>Pezizomycotina</taxon>
        <taxon>Lecanoromycetes</taxon>
        <taxon>OSLEUM clade</taxon>
        <taxon>Lecanoromycetidae</taxon>
        <taxon>Caliciales</taxon>
        <taxon>Physciaceae</taxon>
        <taxon>Heterodermia</taxon>
    </lineage>
</organism>
<accession>A0A8H3G493</accession>
<sequence>MPSQAAVTKIGSNFTKSTDSSIKGKTVPKCTSKLCTVKASRAAIPFVRTSKGLPKIVDDMERHHVKTKHQMNFLGVFYTVHWDHENRRLPTPIQECADKNCPVSVWSCHEAKQF</sequence>
<dbReference type="EMBL" id="CAJPDS010000065">
    <property type="protein sequence ID" value="CAF9932863.1"/>
    <property type="molecule type" value="Genomic_DNA"/>
</dbReference>
<dbReference type="Proteomes" id="UP000664521">
    <property type="component" value="Unassembled WGS sequence"/>
</dbReference>
<feature type="region of interest" description="Disordered" evidence="1">
    <location>
        <begin position="1"/>
        <end position="23"/>
    </location>
</feature>
<proteinExistence type="predicted"/>
<gene>
    <name evidence="2" type="ORF">HETSPECPRED_008465</name>
</gene>
<comment type="caution">
    <text evidence="2">The sequence shown here is derived from an EMBL/GenBank/DDBJ whole genome shotgun (WGS) entry which is preliminary data.</text>
</comment>
<protein>
    <submittedName>
        <fullName evidence="2">Uncharacterized protein</fullName>
    </submittedName>
</protein>
<evidence type="ECO:0000256" key="1">
    <source>
        <dbReference type="SAM" id="MobiDB-lite"/>
    </source>
</evidence>
<evidence type="ECO:0000313" key="2">
    <source>
        <dbReference type="EMBL" id="CAF9932863.1"/>
    </source>
</evidence>
<dbReference type="AlphaFoldDB" id="A0A8H3G493"/>
<name>A0A8H3G493_9LECA</name>
<keyword evidence="3" id="KW-1185">Reference proteome</keyword>